<feature type="compositionally biased region" description="Polar residues" evidence="1">
    <location>
        <begin position="36"/>
        <end position="45"/>
    </location>
</feature>
<name>A0A8H3J5Z5_9LECA</name>
<comment type="caution">
    <text evidence="2">The sequence shown here is derived from an EMBL/GenBank/DDBJ whole genome shotgun (WGS) entry which is preliminary data.</text>
</comment>
<dbReference type="InterPro" id="IPR015421">
    <property type="entry name" value="PyrdxlP-dep_Trfase_major"/>
</dbReference>
<reference evidence="2" key="1">
    <citation type="submission" date="2021-03" db="EMBL/GenBank/DDBJ databases">
        <authorList>
            <person name="Tagirdzhanova G."/>
        </authorList>
    </citation>
    <scope>NUCLEOTIDE SEQUENCE</scope>
</reference>
<organism evidence="2 3">
    <name type="scientific">Imshaugia aleurites</name>
    <dbReference type="NCBI Taxonomy" id="172621"/>
    <lineage>
        <taxon>Eukaryota</taxon>
        <taxon>Fungi</taxon>
        <taxon>Dikarya</taxon>
        <taxon>Ascomycota</taxon>
        <taxon>Pezizomycotina</taxon>
        <taxon>Lecanoromycetes</taxon>
        <taxon>OSLEUM clade</taxon>
        <taxon>Lecanoromycetidae</taxon>
        <taxon>Lecanorales</taxon>
        <taxon>Lecanorineae</taxon>
        <taxon>Parmeliaceae</taxon>
        <taxon>Imshaugia</taxon>
    </lineage>
</organism>
<dbReference type="Gene3D" id="3.40.640.10">
    <property type="entry name" value="Type I PLP-dependent aspartate aminotransferase-like (Major domain)"/>
    <property type="match status" value="1"/>
</dbReference>
<feature type="region of interest" description="Disordered" evidence="1">
    <location>
        <begin position="1"/>
        <end position="51"/>
    </location>
</feature>
<sequence length="588" mass="65345">MSPVTRQSAKRAHRPRQVRGKIHCLAPKKQPESERSISSSLQRNALQRKKNRESFKVRLSEHYCPHCGRRCSERESRSEEQTVIAKLCNLYSGEDEAGEPGNLLESCLVCCREFLTRTIDAIHFHCTTDHRETIDSTHTVDDIDRERCPDEYPDLDFHNSFGSFLTRKNPVLDTVDQDVGRYWALLNNSPTMLQHHIHAIGDRYREAFRHFFTAEPISLHGHVSDASNPALLTSLISHVASPPSVSGSNPFFGEENKASPCVAILEGSYGAGYGPLAHESVLEFVRPLANGRKPIVIQTHNAAKIDDQVRKAKDMGSVALIAEIVRARDGVVINQTAWKHLLRACKKYSLVLIVDEALTAIRCGAPFAYQLPQFQKHGLPDLVLFGKAVKTNGIAVEWRGINMQKLGITDSEERLFIALEWQERLTEMAPAASLLASWGTIVLAGKEQWPQRACEIGRILRDLIDSEGVESSRIGGLHSLLYLHVQDQARIVSPVMGANAGKYVRWFPTMDAVMTSEEELRSKVFGSDSIGHRRDVSAYLTSQGVQLGFCSRCGQAVEAGRPSCQLCVVGTCEECEPGEHVCPMAGMS</sequence>
<dbReference type="EMBL" id="CAJPDT010000145">
    <property type="protein sequence ID" value="CAF9941292.1"/>
    <property type="molecule type" value="Genomic_DNA"/>
</dbReference>
<dbReference type="AlphaFoldDB" id="A0A8H3J5Z5"/>
<dbReference type="Proteomes" id="UP000664534">
    <property type="component" value="Unassembled WGS sequence"/>
</dbReference>
<gene>
    <name evidence="2" type="ORF">IMSHALPRED_002510</name>
</gene>
<dbReference type="SUPFAM" id="SSF53383">
    <property type="entry name" value="PLP-dependent transferases"/>
    <property type="match status" value="1"/>
</dbReference>
<evidence type="ECO:0000313" key="2">
    <source>
        <dbReference type="EMBL" id="CAF9941292.1"/>
    </source>
</evidence>
<accession>A0A8H3J5Z5</accession>
<dbReference type="InterPro" id="IPR015424">
    <property type="entry name" value="PyrdxlP-dep_Trfase"/>
</dbReference>
<dbReference type="OrthoDB" id="406765at2759"/>
<proteinExistence type="predicted"/>
<keyword evidence="3" id="KW-1185">Reference proteome</keyword>
<feature type="compositionally biased region" description="Basic residues" evidence="1">
    <location>
        <begin position="8"/>
        <end position="22"/>
    </location>
</feature>
<protein>
    <submittedName>
        <fullName evidence="2">Uncharacterized protein</fullName>
    </submittedName>
</protein>
<evidence type="ECO:0000313" key="3">
    <source>
        <dbReference type="Proteomes" id="UP000664534"/>
    </source>
</evidence>
<evidence type="ECO:0000256" key="1">
    <source>
        <dbReference type="SAM" id="MobiDB-lite"/>
    </source>
</evidence>